<feature type="compositionally biased region" description="Polar residues" evidence="1">
    <location>
        <begin position="322"/>
        <end position="343"/>
    </location>
</feature>
<gene>
    <name evidence="2" type="ORF">KIW84_051440</name>
</gene>
<dbReference type="PANTHER" id="PTHR47481">
    <property type="match status" value="1"/>
</dbReference>
<dbReference type="EMBL" id="JAMSHJ010000005">
    <property type="protein sequence ID" value="KAI5404288.1"/>
    <property type="molecule type" value="Genomic_DNA"/>
</dbReference>
<name>A0A9D5ADP3_PEA</name>
<sequence>MKMHDYLSKMKNLADKLKLARNLILNSYLIIQTLNGLDSEYNPIVVKLSNQINLSWIDLQSKLLSFESRTEQLISFNSLSLNVLANVANKTDYKGNWRNNRLGFHGSNVNWRGSNSRGNLIIDVIPEGDISDEVNPIDSQIEQQSQDDNNSTEVDNNIIEQFEDTILDDATHPERQPDITHQSTFEASNAGIIQTISKSGIHKPKLSYIGLADTYKDTMGPTNAKDALTRPLWKEAMQKEFQALMFTWIYHLKQKFETVQAFIQFKVLAKNQYNKRIKVIQCDRGGEYKPMQRLAIEADIGNPITDVIPKGYISDEVNPVDSQIEQQSQDDNNATEVDNNIIEQSEDTILDDATHPERL</sequence>
<evidence type="ECO:0000256" key="1">
    <source>
        <dbReference type="SAM" id="MobiDB-lite"/>
    </source>
</evidence>
<evidence type="ECO:0000313" key="3">
    <source>
        <dbReference type="Proteomes" id="UP001058974"/>
    </source>
</evidence>
<dbReference type="Gramene" id="Psat05G0144000-T1">
    <property type="protein sequence ID" value="KAI5404288.1"/>
    <property type="gene ID" value="KIW84_051440"/>
</dbReference>
<proteinExistence type="predicted"/>
<dbReference type="Proteomes" id="UP001058974">
    <property type="component" value="Chromosome 5"/>
</dbReference>
<organism evidence="2 3">
    <name type="scientific">Pisum sativum</name>
    <name type="common">Garden pea</name>
    <name type="synonym">Lathyrus oleraceus</name>
    <dbReference type="NCBI Taxonomy" id="3888"/>
    <lineage>
        <taxon>Eukaryota</taxon>
        <taxon>Viridiplantae</taxon>
        <taxon>Streptophyta</taxon>
        <taxon>Embryophyta</taxon>
        <taxon>Tracheophyta</taxon>
        <taxon>Spermatophyta</taxon>
        <taxon>Magnoliopsida</taxon>
        <taxon>eudicotyledons</taxon>
        <taxon>Gunneridae</taxon>
        <taxon>Pentapetalae</taxon>
        <taxon>rosids</taxon>
        <taxon>fabids</taxon>
        <taxon>Fabales</taxon>
        <taxon>Fabaceae</taxon>
        <taxon>Papilionoideae</taxon>
        <taxon>50 kb inversion clade</taxon>
        <taxon>NPAAA clade</taxon>
        <taxon>Hologalegina</taxon>
        <taxon>IRL clade</taxon>
        <taxon>Fabeae</taxon>
        <taxon>Lathyrus</taxon>
    </lineage>
</organism>
<evidence type="ECO:0000313" key="2">
    <source>
        <dbReference type="EMBL" id="KAI5404288.1"/>
    </source>
</evidence>
<protein>
    <submittedName>
        <fullName evidence="2">Uncharacterized protein</fullName>
    </submittedName>
</protein>
<accession>A0A9D5ADP3</accession>
<dbReference type="AlphaFoldDB" id="A0A9D5ADP3"/>
<keyword evidence="3" id="KW-1185">Reference proteome</keyword>
<feature type="region of interest" description="Disordered" evidence="1">
    <location>
        <begin position="322"/>
        <end position="359"/>
    </location>
</feature>
<comment type="caution">
    <text evidence="2">The sequence shown here is derived from an EMBL/GenBank/DDBJ whole genome shotgun (WGS) entry which is preliminary data.</text>
</comment>
<dbReference type="PANTHER" id="PTHR47481:SF34">
    <property type="entry name" value="CCHC-TYPE DOMAIN-CONTAINING PROTEIN"/>
    <property type="match status" value="1"/>
</dbReference>
<reference evidence="2 3" key="1">
    <citation type="journal article" date="2022" name="Nat. Genet.">
        <title>Improved pea reference genome and pan-genome highlight genomic features and evolutionary characteristics.</title>
        <authorList>
            <person name="Yang T."/>
            <person name="Liu R."/>
            <person name="Luo Y."/>
            <person name="Hu S."/>
            <person name="Wang D."/>
            <person name="Wang C."/>
            <person name="Pandey M.K."/>
            <person name="Ge S."/>
            <person name="Xu Q."/>
            <person name="Li N."/>
            <person name="Li G."/>
            <person name="Huang Y."/>
            <person name="Saxena R.K."/>
            <person name="Ji Y."/>
            <person name="Li M."/>
            <person name="Yan X."/>
            <person name="He Y."/>
            <person name="Liu Y."/>
            <person name="Wang X."/>
            <person name="Xiang C."/>
            <person name="Varshney R.K."/>
            <person name="Ding H."/>
            <person name="Gao S."/>
            <person name="Zong X."/>
        </authorList>
    </citation>
    <scope>NUCLEOTIDE SEQUENCE [LARGE SCALE GENOMIC DNA]</scope>
    <source>
        <strain evidence="2 3">cv. Zhongwan 6</strain>
    </source>
</reference>